<accession>A0A846ZKW3</accession>
<proteinExistence type="predicted"/>
<dbReference type="AlphaFoldDB" id="A0A846ZKW3"/>
<evidence type="ECO:0000313" key="2">
    <source>
        <dbReference type="Proteomes" id="UP000541636"/>
    </source>
</evidence>
<reference evidence="1 2" key="1">
    <citation type="journal article" date="2017" name="Int. J. Syst. Evol. Microbiol.">
        <title>Oleiagrimonas citrea sp. nov., a marine bacterium isolated from tidal flat sediment and emended description of the genus Oleiagrimonas Fang et al. 2015 and Oleiagrimonas soli.</title>
        <authorList>
            <person name="Yang S.H."/>
            <person name="Seo H.S."/>
            <person name="Seong C.N."/>
            <person name="Kwon K.K."/>
        </authorList>
    </citation>
    <scope>NUCLEOTIDE SEQUENCE [LARGE SCALE GENOMIC DNA]</scope>
    <source>
        <strain evidence="1 2">MEBiC09124</strain>
    </source>
</reference>
<sequence length="218" mass="23456">MPVFDEDFSAADVGRCMLADTWRSAVSVVPAAVRTQYASADACADVLAALPSLGAVLCHVVDAVPPGAACASRRLWAAHPWLAAMSSTVAVDGYAHVDQNGPCEWLECRQASGRSWMRIVLLPDSDYCAWDALLHGSARSNESSVATTMCATRVAWMRGLRGGGHGRVAVVRFRLHIWAGQSWLSMIDAPVSRLGRVCAEQRARQWHLGKPGSCRVAP</sequence>
<evidence type="ECO:0000313" key="1">
    <source>
        <dbReference type="EMBL" id="NKZ38178.1"/>
    </source>
</evidence>
<name>A0A846ZKW3_9GAMM</name>
<dbReference type="RefSeq" id="WP_168608588.1">
    <property type="nucleotide sequence ID" value="NZ_JAAZQD010000002.1"/>
</dbReference>
<protein>
    <submittedName>
        <fullName evidence="1">Uncharacterized protein</fullName>
    </submittedName>
</protein>
<dbReference type="EMBL" id="JAAZQD010000002">
    <property type="protein sequence ID" value="NKZ38178.1"/>
    <property type="molecule type" value="Genomic_DNA"/>
</dbReference>
<gene>
    <name evidence="1" type="ORF">HF690_04320</name>
</gene>
<dbReference type="Proteomes" id="UP000541636">
    <property type="component" value="Unassembled WGS sequence"/>
</dbReference>
<keyword evidence="2" id="KW-1185">Reference proteome</keyword>
<comment type="caution">
    <text evidence="1">The sequence shown here is derived from an EMBL/GenBank/DDBJ whole genome shotgun (WGS) entry which is preliminary data.</text>
</comment>
<organism evidence="1 2">
    <name type="scientific">Oleiagrimonas citrea</name>
    <dbReference type="NCBI Taxonomy" id="1665687"/>
    <lineage>
        <taxon>Bacteria</taxon>
        <taxon>Pseudomonadati</taxon>
        <taxon>Pseudomonadota</taxon>
        <taxon>Gammaproteobacteria</taxon>
        <taxon>Lysobacterales</taxon>
        <taxon>Rhodanobacteraceae</taxon>
        <taxon>Oleiagrimonas</taxon>
    </lineage>
</organism>